<dbReference type="AlphaFoldDB" id="A0A2M4CAL6"/>
<evidence type="ECO:0000256" key="1">
    <source>
        <dbReference type="SAM" id="SignalP"/>
    </source>
</evidence>
<evidence type="ECO:0000313" key="2">
    <source>
        <dbReference type="EMBL" id="MBW62392.1"/>
    </source>
</evidence>
<name>A0A2M4CAL6_9DIPT</name>
<organism evidence="2">
    <name type="scientific">Anopheles marajoara</name>
    <dbReference type="NCBI Taxonomy" id="58244"/>
    <lineage>
        <taxon>Eukaryota</taxon>
        <taxon>Metazoa</taxon>
        <taxon>Ecdysozoa</taxon>
        <taxon>Arthropoda</taxon>
        <taxon>Hexapoda</taxon>
        <taxon>Insecta</taxon>
        <taxon>Pterygota</taxon>
        <taxon>Neoptera</taxon>
        <taxon>Endopterygota</taxon>
        <taxon>Diptera</taxon>
        <taxon>Nematocera</taxon>
        <taxon>Culicoidea</taxon>
        <taxon>Culicidae</taxon>
        <taxon>Anophelinae</taxon>
        <taxon>Anopheles</taxon>
    </lineage>
</organism>
<accession>A0A2M4CAL6</accession>
<sequence length="85" mass="9573">MLVLMLMLVLLLLLALRAQNAPGVVPLSRNHQILKRKPDTHLECRRCRYTHRTGGRGRRCAEATGRRGRIDDNALAVGCRTAGQW</sequence>
<feature type="chain" id="PRO_5014766424" evidence="1">
    <location>
        <begin position="19"/>
        <end position="85"/>
    </location>
</feature>
<protein>
    <submittedName>
        <fullName evidence="2">Putative secreted protein</fullName>
    </submittedName>
</protein>
<keyword evidence="1" id="KW-0732">Signal</keyword>
<reference evidence="2" key="1">
    <citation type="submission" date="2018-01" db="EMBL/GenBank/DDBJ databases">
        <title>An insight into the sialome of Amazonian anophelines.</title>
        <authorList>
            <person name="Ribeiro J.M."/>
            <person name="Scarpassa V."/>
            <person name="Calvo E."/>
        </authorList>
    </citation>
    <scope>NUCLEOTIDE SEQUENCE</scope>
    <source>
        <tissue evidence="2">Salivary glands</tissue>
    </source>
</reference>
<proteinExistence type="predicted"/>
<dbReference type="EMBL" id="GGFJ01013251">
    <property type="protein sequence ID" value="MBW62392.1"/>
    <property type="molecule type" value="Transcribed_RNA"/>
</dbReference>
<feature type="signal peptide" evidence="1">
    <location>
        <begin position="1"/>
        <end position="18"/>
    </location>
</feature>